<proteinExistence type="predicted"/>
<keyword evidence="5" id="KW-1185">Reference proteome</keyword>
<evidence type="ECO:0000256" key="1">
    <source>
        <dbReference type="ARBA" id="ARBA00022737"/>
    </source>
</evidence>
<reference evidence="4 5" key="1">
    <citation type="submission" date="2024-06" db="EMBL/GenBank/DDBJ databases">
        <title>Flavobacterium spp. isolated from glacier.</title>
        <authorList>
            <person name="Han D."/>
        </authorList>
    </citation>
    <scope>NUCLEOTIDE SEQUENCE [LARGE SCALE GENOMIC DNA]</scope>
    <source>
        <strain evidence="4 5">LB3P45</strain>
    </source>
</reference>
<evidence type="ECO:0000313" key="4">
    <source>
        <dbReference type="EMBL" id="MFE3849005.1"/>
    </source>
</evidence>
<organism evidence="4 5">
    <name type="scientific">Flavobacterium fructosi</name>
    <dbReference type="NCBI Taxonomy" id="3230416"/>
    <lineage>
        <taxon>Bacteria</taxon>
        <taxon>Pseudomonadati</taxon>
        <taxon>Bacteroidota</taxon>
        <taxon>Flavobacteriia</taxon>
        <taxon>Flavobacteriales</taxon>
        <taxon>Flavobacteriaceae</taxon>
        <taxon>Flavobacterium</taxon>
    </lineage>
</organism>
<dbReference type="PROSITE" id="PS50005">
    <property type="entry name" value="TPR"/>
    <property type="match status" value="1"/>
</dbReference>
<evidence type="ECO:0000256" key="2">
    <source>
        <dbReference type="ARBA" id="ARBA00022803"/>
    </source>
</evidence>
<dbReference type="EMBL" id="JBHZQA010000009">
    <property type="protein sequence ID" value="MFE3849005.1"/>
    <property type="molecule type" value="Genomic_DNA"/>
</dbReference>
<dbReference type="PANTHER" id="PTHR44858">
    <property type="entry name" value="TETRATRICOPEPTIDE REPEAT PROTEIN 6"/>
    <property type="match status" value="1"/>
</dbReference>
<accession>A0ABW6HQE8</accession>
<evidence type="ECO:0000256" key="3">
    <source>
        <dbReference type="PROSITE-ProRule" id="PRU00339"/>
    </source>
</evidence>
<dbReference type="Gene3D" id="1.25.40.10">
    <property type="entry name" value="Tetratricopeptide repeat domain"/>
    <property type="match status" value="1"/>
</dbReference>
<dbReference type="SMART" id="SM00028">
    <property type="entry name" value="TPR"/>
    <property type="match status" value="1"/>
</dbReference>
<dbReference type="Proteomes" id="UP001600039">
    <property type="component" value="Unassembled WGS sequence"/>
</dbReference>
<dbReference type="Pfam" id="PF13181">
    <property type="entry name" value="TPR_8"/>
    <property type="match status" value="1"/>
</dbReference>
<dbReference type="InterPro" id="IPR019734">
    <property type="entry name" value="TPR_rpt"/>
</dbReference>
<gene>
    <name evidence="4" type="ORF">ACFX5D_13615</name>
</gene>
<feature type="repeat" description="TPR" evidence="3">
    <location>
        <begin position="32"/>
        <end position="65"/>
    </location>
</feature>
<keyword evidence="2 3" id="KW-0802">TPR repeat</keyword>
<dbReference type="SUPFAM" id="SSF48452">
    <property type="entry name" value="TPR-like"/>
    <property type="match status" value="1"/>
</dbReference>
<evidence type="ECO:0000313" key="5">
    <source>
        <dbReference type="Proteomes" id="UP001600039"/>
    </source>
</evidence>
<dbReference type="InterPro" id="IPR050498">
    <property type="entry name" value="Ycf3"/>
</dbReference>
<protein>
    <submittedName>
        <fullName evidence="4">Tetratricopeptide repeat protein</fullName>
    </submittedName>
</protein>
<dbReference type="InterPro" id="IPR011990">
    <property type="entry name" value="TPR-like_helical_dom_sf"/>
</dbReference>
<sequence length="116" mass="13329">MKKLDKLSIEGKNYKKAIELYTYALNFNENQIAIYTKRGGTFYAMQDFENAILDFSKVIELNPKDISTIYFMRGLSKTLLKNEDKLGGCSDIKKAIELGYNVSDLNGLDEYCNFKK</sequence>
<dbReference type="PANTHER" id="PTHR44858:SF1">
    <property type="entry name" value="UDP-N-ACETYLGLUCOSAMINE--PEPTIDE N-ACETYLGLUCOSAMINYLTRANSFERASE SPINDLY-RELATED"/>
    <property type="match status" value="1"/>
</dbReference>
<dbReference type="RefSeq" id="WP_379858755.1">
    <property type="nucleotide sequence ID" value="NZ_JBHZQA010000009.1"/>
</dbReference>
<comment type="caution">
    <text evidence="4">The sequence shown here is derived from an EMBL/GenBank/DDBJ whole genome shotgun (WGS) entry which is preliminary data.</text>
</comment>
<name>A0ABW6HQE8_9FLAO</name>
<keyword evidence="1" id="KW-0677">Repeat</keyword>